<organism evidence="1">
    <name type="scientific">marine sediment metagenome</name>
    <dbReference type="NCBI Taxonomy" id="412755"/>
    <lineage>
        <taxon>unclassified sequences</taxon>
        <taxon>metagenomes</taxon>
        <taxon>ecological metagenomes</taxon>
    </lineage>
</organism>
<evidence type="ECO:0000313" key="1">
    <source>
        <dbReference type="EMBL" id="KKM66213.1"/>
    </source>
</evidence>
<proteinExistence type="predicted"/>
<sequence length="84" mass="8969">MKHSEGCLCLRCLPSFVLTPERMKDFYASTLNPSTIAHLNANAGIFTALVAAPNALVFPSFGASSVQKKKPLVTAAFLAILSEE</sequence>
<reference evidence="1" key="1">
    <citation type="journal article" date="2015" name="Nature">
        <title>Complex archaea that bridge the gap between prokaryotes and eukaryotes.</title>
        <authorList>
            <person name="Spang A."/>
            <person name="Saw J.H."/>
            <person name="Jorgensen S.L."/>
            <person name="Zaremba-Niedzwiedzka K."/>
            <person name="Martijn J."/>
            <person name="Lind A.E."/>
            <person name="van Eijk R."/>
            <person name="Schleper C."/>
            <person name="Guy L."/>
            <person name="Ettema T.J."/>
        </authorList>
    </citation>
    <scope>NUCLEOTIDE SEQUENCE</scope>
</reference>
<dbReference type="EMBL" id="LAZR01010578">
    <property type="protein sequence ID" value="KKM66213.1"/>
    <property type="molecule type" value="Genomic_DNA"/>
</dbReference>
<accession>A0A0F9J9G3</accession>
<dbReference type="AlphaFoldDB" id="A0A0F9J9G3"/>
<gene>
    <name evidence="1" type="ORF">LCGC14_1483470</name>
</gene>
<name>A0A0F9J9G3_9ZZZZ</name>
<protein>
    <submittedName>
        <fullName evidence="1">Uncharacterized protein</fullName>
    </submittedName>
</protein>
<comment type="caution">
    <text evidence="1">The sequence shown here is derived from an EMBL/GenBank/DDBJ whole genome shotgun (WGS) entry which is preliminary data.</text>
</comment>